<dbReference type="PANTHER" id="PTHR43783:SF1">
    <property type="entry name" value="UDP-N-ACETYLGLUCOSAMINE 1-CARBOXYVINYLTRANSFERASE"/>
    <property type="match status" value="1"/>
</dbReference>
<evidence type="ECO:0000256" key="5">
    <source>
        <dbReference type="ARBA" id="ARBA00022679"/>
    </source>
</evidence>
<dbReference type="InterPro" id="IPR013792">
    <property type="entry name" value="RNA3'P_cycl/enolpyr_Trfase_a/b"/>
</dbReference>
<evidence type="ECO:0000256" key="2">
    <source>
        <dbReference type="ARBA" id="ARBA00004752"/>
    </source>
</evidence>
<evidence type="ECO:0000256" key="8">
    <source>
        <dbReference type="ARBA" id="ARBA00023306"/>
    </source>
</evidence>
<dbReference type="InterPro" id="IPR050068">
    <property type="entry name" value="MurA_subfamily"/>
</dbReference>
<keyword evidence="6" id="KW-0133">Cell shape</keyword>
<dbReference type="Proteomes" id="UP000178526">
    <property type="component" value="Unassembled WGS sequence"/>
</dbReference>
<evidence type="ECO:0000256" key="6">
    <source>
        <dbReference type="ARBA" id="ARBA00022960"/>
    </source>
</evidence>
<evidence type="ECO:0000313" key="16">
    <source>
        <dbReference type="EMBL" id="OGL39210.1"/>
    </source>
</evidence>
<comment type="caution">
    <text evidence="16">The sequence shown here is derived from an EMBL/GenBank/DDBJ whole genome shotgun (WGS) entry which is preliminary data.</text>
</comment>
<dbReference type="NCBIfam" id="TIGR01072">
    <property type="entry name" value="murA"/>
    <property type="match status" value="1"/>
</dbReference>
<comment type="pathway">
    <text evidence="2">Cell wall biogenesis; peptidoglycan biosynthesis.</text>
</comment>
<dbReference type="GO" id="GO:0009252">
    <property type="term" value="P:peptidoglycan biosynthetic process"/>
    <property type="evidence" value="ECO:0007669"/>
    <property type="project" value="UniProtKB-UniRule"/>
</dbReference>
<sequence>MEKIIIEGGERLKGEVRISGAKNSALPLMASALLAEGVCTIKNVPKLRDVNTFVDLLKYIGVKVSRDKEEELEFDATSINCYEAPYNHVKTMRASVLVLGPLIARFGKAKVSLPGGCAIGARPINLHLKGLEALGAKVSIEHGYVIAKARRLKGGNIYFDIPTVTGTENLMMAASLASGNTIIENAACEPEVSELAHVLRKMGAKISGDGTERIEIEGVDKLNPFEHIIMPDRIETGTFMLAAGITRGNITISNCVPAHSQTLILKLRETGIEVIEGDSWVRVISPEEIRATDVKTSPYPGFPTDMQAQFMALMCLSKGLSVITENVFENRFMHVSELLRMGTDIKIDGRSAIVRGVPFLSGAPVMATDLRASASLILAGLAARGETTVSRIYHIDRG</sequence>
<comment type="catalytic activity">
    <reaction evidence="13">
        <text>phosphoenolpyruvate + UDP-N-acetyl-alpha-D-glucosamine = UDP-N-acetyl-3-O-(1-carboxyvinyl)-alpha-D-glucosamine + phosphate</text>
        <dbReference type="Rhea" id="RHEA:18681"/>
        <dbReference type="ChEBI" id="CHEBI:43474"/>
        <dbReference type="ChEBI" id="CHEBI:57705"/>
        <dbReference type="ChEBI" id="CHEBI:58702"/>
        <dbReference type="ChEBI" id="CHEBI:68483"/>
        <dbReference type="EC" id="2.5.1.7"/>
    </reaction>
</comment>
<dbReference type="NCBIfam" id="NF006873">
    <property type="entry name" value="PRK09369.1"/>
    <property type="match status" value="1"/>
</dbReference>
<comment type="subcellular location">
    <subcellularLocation>
        <location evidence="1">Cytoplasm</location>
    </subcellularLocation>
</comment>
<evidence type="ECO:0000256" key="3">
    <source>
        <dbReference type="ARBA" id="ARBA00022490"/>
    </source>
</evidence>
<dbReference type="Gene3D" id="3.65.10.10">
    <property type="entry name" value="Enolpyruvate transferase domain"/>
    <property type="match status" value="2"/>
</dbReference>
<evidence type="ECO:0000256" key="9">
    <source>
        <dbReference type="ARBA" id="ARBA00023316"/>
    </source>
</evidence>
<dbReference type="AlphaFoldDB" id="A0A1F7RD14"/>
<dbReference type="SUPFAM" id="SSF55205">
    <property type="entry name" value="EPT/RTPC-like"/>
    <property type="match status" value="1"/>
</dbReference>
<dbReference type="PANTHER" id="PTHR43783">
    <property type="entry name" value="UDP-N-ACETYLGLUCOSAMINE 1-CARBOXYVINYLTRANSFERASE"/>
    <property type="match status" value="1"/>
</dbReference>
<dbReference type="Pfam" id="PF00275">
    <property type="entry name" value="EPSP_synthase"/>
    <property type="match status" value="1"/>
</dbReference>
<dbReference type="GO" id="GO:0008360">
    <property type="term" value="P:regulation of cell shape"/>
    <property type="evidence" value="ECO:0007669"/>
    <property type="project" value="UniProtKB-KW"/>
</dbReference>
<accession>A0A1F7RD14</accession>
<evidence type="ECO:0000313" key="17">
    <source>
        <dbReference type="Proteomes" id="UP000178526"/>
    </source>
</evidence>
<organism evidence="16 17">
    <name type="scientific">Candidatus Schekmanbacteria bacterium GWA2_38_11</name>
    <dbReference type="NCBI Taxonomy" id="1817876"/>
    <lineage>
        <taxon>Bacteria</taxon>
        <taxon>Candidatus Schekmaniibacteriota</taxon>
    </lineage>
</organism>
<evidence type="ECO:0000256" key="12">
    <source>
        <dbReference type="ARBA" id="ARBA00039754"/>
    </source>
</evidence>
<keyword evidence="8" id="KW-0131">Cell cycle</keyword>
<evidence type="ECO:0000256" key="1">
    <source>
        <dbReference type="ARBA" id="ARBA00004496"/>
    </source>
</evidence>
<comment type="similarity">
    <text evidence="10">Belongs to the EPSP synthase family. MurA subfamily.</text>
</comment>
<keyword evidence="9" id="KW-0961">Cell wall biogenesis/degradation</keyword>
<evidence type="ECO:0000256" key="4">
    <source>
        <dbReference type="ARBA" id="ARBA00022618"/>
    </source>
</evidence>
<feature type="non-terminal residue" evidence="16">
    <location>
        <position position="398"/>
    </location>
</feature>
<dbReference type="EC" id="2.5.1.7" evidence="11 14"/>
<dbReference type="GO" id="GO:0019277">
    <property type="term" value="P:UDP-N-acetylgalactosamine biosynthetic process"/>
    <property type="evidence" value="ECO:0007669"/>
    <property type="project" value="InterPro"/>
</dbReference>
<feature type="domain" description="Enolpyruvate transferase" evidence="15">
    <location>
        <begin position="7"/>
        <end position="398"/>
    </location>
</feature>
<dbReference type="CDD" id="cd01555">
    <property type="entry name" value="UdpNAET"/>
    <property type="match status" value="1"/>
</dbReference>
<dbReference type="GO" id="GO:0008760">
    <property type="term" value="F:UDP-N-acetylglucosamine 1-carboxyvinyltransferase activity"/>
    <property type="evidence" value="ECO:0007669"/>
    <property type="project" value="UniProtKB-UniRule"/>
</dbReference>
<reference evidence="16 17" key="1">
    <citation type="journal article" date="2016" name="Nat. Commun.">
        <title>Thousands of microbial genomes shed light on interconnected biogeochemical processes in an aquifer system.</title>
        <authorList>
            <person name="Anantharaman K."/>
            <person name="Brown C.T."/>
            <person name="Hug L.A."/>
            <person name="Sharon I."/>
            <person name="Castelle C.J."/>
            <person name="Probst A.J."/>
            <person name="Thomas B.C."/>
            <person name="Singh A."/>
            <person name="Wilkins M.J."/>
            <person name="Karaoz U."/>
            <person name="Brodie E.L."/>
            <person name="Williams K.H."/>
            <person name="Hubbard S.S."/>
            <person name="Banfield J.F."/>
        </authorList>
    </citation>
    <scope>NUCLEOTIDE SEQUENCE [LARGE SCALE GENOMIC DNA]</scope>
</reference>
<evidence type="ECO:0000256" key="7">
    <source>
        <dbReference type="ARBA" id="ARBA00022984"/>
    </source>
</evidence>
<keyword evidence="4" id="KW-0132">Cell division</keyword>
<evidence type="ECO:0000259" key="15">
    <source>
        <dbReference type="Pfam" id="PF00275"/>
    </source>
</evidence>
<dbReference type="GO" id="GO:0051301">
    <property type="term" value="P:cell division"/>
    <property type="evidence" value="ECO:0007669"/>
    <property type="project" value="UniProtKB-KW"/>
</dbReference>
<keyword evidence="5 16" id="KW-0808">Transferase</keyword>
<dbReference type="GO" id="GO:0071555">
    <property type="term" value="P:cell wall organization"/>
    <property type="evidence" value="ECO:0007669"/>
    <property type="project" value="UniProtKB-KW"/>
</dbReference>
<dbReference type="InterPro" id="IPR005750">
    <property type="entry name" value="UDP_GlcNAc_COvinyl_MurA"/>
</dbReference>
<gene>
    <name evidence="16" type="ORF">A2042_04260</name>
</gene>
<name>A0A1F7RD14_9BACT</name>
<dbReference type="GO" id="GO:0005737">
    <property type="term" value="C:cytoplasm"/>
    <property type="evidence" value="ECO:0007669"/>
    <property type="project" value="UniProtKB-SubCell"/>
</dbReference>
<evidence type="ECO:0000256" key="14">
    <source>
        <dbReference type="NCBIfam" id="TIGR01072"/>
    </source>
</evidence>
<dbReference type="HAMAP" id="MF_00111">
    <property type="entry name" value="MurA"/>
    <property type="match status" value="1"/>
</dbReference>
<keyword evidence="3" id="KW-0963">Cytoplasm</keyword>
<dbReference type="FunFam" id="3.65.10.10:FF:000001">
    <property type="entry name" value="UDP-N-acetylglucosamine 1-carboxyvinyltransferase"/>
    <property type="match status" value="1"/>
</dbReference>
<evidence type="ECO:0000256" key="11">
    <source>
        <dbReference type="ARBA" id="ARBA00039108"/>
    </source>
</evidence>
<proteinExistence type="inferred from homology"/>
<dbReference type="EMBL" id="MGDB01000125">
    <property type="protein sequence ID" value="OGL39210.1"/>
    <property type="molecule type" value="Genomic_DNA"/>
</dbReference>
<dbReference type="InterPro" id="IPR036968">
    <property type="entry name" value="Enolpyruvate_Tfrase_sf"/>
</dbReference>
<dbReference type="InterPro" id="IPR001986">
    <property type="entry name" value="Enolpyruvate_Tfrase_dom"/>
</dbReference>
<protein>
    <recommendedName>
        <fullName evidence="12 14">UDP-N-acetylglucosamine 1-carboxyvinyltransferase</fullName>
        <ecNumber evidence="11 14">2.5.1.7</ecNumber>
    </recommendedName>
</protein>
<evidence type="ECO:0000256" key="10">
    <source>
        <dbReference type="ARBA" id="ARBA00038367"/>
    </source>
</evidence>
<evidence type="ECO:0000256" key="13">
    <source>
        <dbReference type="ARBA" id="ARBA00047527"/>
    </source>
</evidence>
<keyword evidence="7" id="KW-0573">Peptidoglycan synthesis</keyword>